<dbReference type="Proteomes" id="UP000324781">
    <property type="component" value="Unassembled WGS sequence"/>
</dbReference>
<accession>A0A1M6GDJ7</accession>
<evidence type="ECO:0000256" key="1">
    <source>
        <dbReference type="SAM" id="SignalP"/>
    </source>
</evidence>
<dbReference type="EMBL" id="FQZP01000023">
    <property type="protein sequence ID" value="SHJ08031.1"/>
    <property type="molecule type" value="Genomic_DNA"/>
</dbReference>
<keyword evidence="3" id="KW-1185">Reference proteome</keyword>
<dbReference type="AlphaFoldDB" id="A0A1M6GDJ7"/>
<feature type="signal peptide" evidence="1">
    <location>
        <begin position="1"/>
        <end position="27"/>
    </location>
</feature>
<evidence type="ECO:0000313" key="3">
    <source>
        <dbReference type="Proteomes" id="UP000324781"/>
    </source>
</evidence>
<protein>
    <recommendedName>
        <fullName evidence="4">DUF881 domain-containing protein</fullName>
    </recommendedName>
</protein>
<sequence>MNQTRGRIAYLLFAVLFLLVAVIFSQAAGEPGSSSDPLVTKSYVDQQIAQLAAKINSSSGGSSSGNVNNATVEQLKADVGDLTRFVVDALSGLQELKDRVAVIENGFTVISLKKGQTLVLGGGSEVILRSGQATAISGESGTLVDVSAGKDLNNGVSVPVQHLIIAPKGDGRGLKITADAYLIVRGGYTIK</sequence>
<proteinExistence type="predicted"/>
<dbReference type="RefSeq" id="WP_149678720.1">
    <property type="nucleotide sequence ID" value="NZ_DAONMB010000035.1"/>
</dbReference>
<reference evidence="2 3" key="1">
    <citation type="submission" date="2016-11" db="EMBL/GenBank/DDBJ databases">
        <authorList>
            <person name="Varghese N."/>
            <person name="Submissions S."/>
        </authorList>
    </citation>
    <scope>NUCLEOTIDE SEQUENCE [LARGE SCALE GENOMIC DNA]</scope>
    <source>
        <strain evidence="2 3">DSM 19027</strain>
    </source>
</reference>
<organism evidence="2 3">
    <name type="scientific">Thermoclostridium caenicola</name>
    <dbReference type="NCBI Taxonomy" id="659425"/>
    <lineage>
        <taxon>Bacteria</taxon>
        <taxon>Bacillati</taxon>
        <taxon>Bacillota</taxon>
        <taxon>Clostridia</taxon>
        <taxon>Eubacteriales</taxon>
        <taxon>Oscillospiraceae</taxon>
        <taxon>Thermoclostridium</taxon>
    </lineage>
</organism>
<dbReference type="OrthoDB" id="2381664at2"/>
<keyword evidence="1" id="KW-0732">Signal</keyword>
<gene>
    <name evidence="2" type="ORF">SAMN05444373_102316</name>
</gene>
<evidence type="ECO:0008006" key="4">
    <source>
        <dbReference type="Google" id="ProtNLM"/>
    </source>
</evidence>
<name>A0A1M6GDJ7_9FIRM</name>
<feature type="chain" id="PRO_5012296759" description="DUF881 domain-containing protein" evidence="1">
    <location>
        <begin position="28"/>
        <end position="191"/>
    </location>
</feature>
<evidence type="ECO:0000313" key="2">
    <source>
        <dbReference type="EMBL" id="SHJ08031.1"/>
    </source>
</evidence>